<name>A0ABQ5EI13_9ASTR</name>
<accession>A0ABQ5EI13</accession>
<dbReference type="EMBL" id="BQNB010016323">
    <property type="protein sequence ID" value="GJT50462.1"/>
    <property type="molecule type" value="Genomic_DNA"/>
</dbReference>
<reference evidence="1" key="2">
    <citation type="submission" date="2022-01" db="EMBL/GenBank/DDBJ databases">
        <authorList>
            <person name="Yamashiro T."/>
            <person name="Shiraishi A."/>
            <person name="Satake H."/>
            <person name="Nakayama K."/>
        </authorList>
    </citation>
    <scope>NUCLEOTIDE SEQUENCE</scope>
</reference>
<comment type="caution">
    <text evidence="1">The sequence shown here is derived from an EMBL/GenBank/DDBJ whole genome shotgun (WGS) entry which is preliminary data.</text>
</comment>
<protein>
    <submittedName>
        <fullName evidence="1">Uncharacterized protein</fullName>
    </submittedName>
</protein>
<evidence type="ECO:0000313" key="2">
    <source>
        <dbReference type="Proteomes" id="UP001151760"/>
    </source>
</evidence>
<organism evidence="1 2">
    <name type="scientific">Tanacetum coccineum</name>
    <dbReference type="NCBI Taxonomy" id="301880"/>
    <lineage>
        <taxon>Eukaryota</taxon>
        <taxon>Viridiplantae</taxon>
        <taxon>Streptophyta</taxon>
        <taxon>Embryophyta</taxon>
        <taxon>Tracheophyta</taxon>
        <taxon>Spermatophyta</taxon>
        <taxon>Magnoliopsida</taxon>
        <taxon>eudicotyledons</taxon>
        <taxon>Gunneridae</taxon>
        <taxon>Pentapetalae</taxon>
        <taxon>asterids</taxon>
        <taxon>campanulids</taxon>
        <taxon>Asterales</taxon>
        <taxon>Asteraceae</taxon>
        <taxon>Asteroideae</taxon>
        <taxon>Anthemideae</taxon>
        <taxon>Anthemidinae</taxon>
        <taxon>Tanacetum</taxon>
    </lineage>
</organism>
<proteinExistence type="predicted"/>
<gene>
    <name evidence="1" type="ORF">Tco_0976619</name>
</gene>
<evidence type="ECO:0000313" key="1">
    <source>
        <dbReference type="EMBL" id="GJT50462.1"/>
    </source>
</evidence>
<dbReference type="Proteomes" id="UP001151760">
    <property type="component" value="Unassembled WGS sequence"/>
</dbReference>
<sequence>MDEEEDDDVTKELYKDVNVNLGNKDADMTKAEQGGAYQHNVSHGLGFEQEEEDAHVTLTTVHDKTEGPMQSSSVSSYFISKLLNLKNPSPDDNEIDSLINTATIPPTLPLISPPQQQATPTPTPITSEATTVVPDFASIFKFNDRVTNLERDLSELNQVDQYAQAISLIPAIVDRYMDNKLGEATHKAIQEEVKTQLPKILPKAVSTFATLVIERNVTKSLEAVVLARSSSGPKSTYEAAASLSEYELTKILLDKIEESKSHLRADYKKGLYDALVNVTARAEKPPTSFDELTDTPIDFSAFVINRFNITNLTHELLVGPVFNLLKGTCKSLTELEYHFEECSKATTEQLNWHNPEGKPYPLDLLTRLKIMKKYDYGHLDEIEVHREDQQLHTFKEGDFP</sequence>
<reference evidence="1" key="1">
    <citation type="journal article" date="2022" name="Int. J. Mol. Sci.">
        <title>Draft Genome of Tanacetum Coccineum: Genomic Comparison of Closely Related Tanacetum-Family Plants.</title>
        <authorList>
            <person name="Yamashiro T."/>
            <person name="Shiraishi A."/>
            <person name="Nakayama K."/>
            <person name="Satake H."/>
        </authorList>
    </citation>
    <scope>NUCLEOTIDE SEQUENCE</scope>
</reference>
<keyword evidence="2" id="KW-1185">Reference proteome</keyword>